<dbReference type="AlphaFoldDB" id="A0A084XWN8"/>
<evidence type="ECO:0000313" key="1">
    <source>
        <dbReference type="EMBL" id="KFB66882.1"/>
    </source>
</evidence>
<dbReference type="STRING" id="1457154.CAPSK01_003821"/>
<protein>
    <submittedName>
        <fullName evidence="1">CDP-Glycerol:Poly(Glycerophosphate) glycerophosphotransferase</fullName>
    </submittedName>
</protein>
<dbReference type="GO" id="GO:0047355">
    <property type="term" value="F:CDP-glycerol glycerophosphotransferase activity"/>
    <property type="evidence" value="ECO:0007669"/>
    <property type="project" value="InterPro"/>
</dbReference>
<organism evidence="1 2">
    <name type="scientific">Candidatus Accumulibacter vicinus</name>
    <dbReference type="NCBI Taxonomy" id="2954382"/>
    <lineage>
        <taxon>Bacteria</taxon>
        <taxon>Pseudomonadati</taxon>
        <taxon>Pseudomonadota</taxon>
        <taxon>Betaproteobacteria</taxon>
        <taxon>Candidatus Accumulibacter</taxon>
    </lineage>
</organism>
<proteinExistence type="predicted"/>
<comment type="caution">
    <text evidence="1">The sequence shown here is derived from an EMBL/GenBank/DDBJ whole genome shotgun (WGS) entry which is preliminary data.</text>
</comment>
<dbReference type="InterPro" id="IPR043148">
    <property type="entry name" value="TagF_C"/>
</dbReference>
<dbReference type="InterPro" id="IPR007554">
    <property type="entry name" value="Glycerophosphate_synth"/>
</dbReference>
<dbReference type="Gene3D" id="3.40.50.12580">
    <property type="match status" value="1"/>
</dbReference>
<name>A0A084XWN8_9PROT</name>
<accession>A0A084XWN8</accession>
<keyword evidence="1" id="KW-0808">Transferase</keyword>
<sequence>MMVNIDWRDPTTYGRLVVDSVCSPLEDAARGMGQAPNSVQDTALQFLWHYFEMETHERSPTMSVTPSAAEEFHALVQRAMMLINRDAIKSLPVRTHTEFIVRQALLSYKDGESASPVAITGYDHDQGLVRLSYCVPRPSSSERFSVDGERVHGTYAKFRSCNFFRRTLFYERIVWLPAAKGRSIEAVIEGQITPITVLSQASARRSQSRDEGMKSLLDDARIVYPPFRNVVKALPFSVRGAMAMVVRWLARTAIVRRRFANAWVFVDGEEEADDNAEHLYRWVFRSHPEINSWFLMERSSHDWERLRREGFRLMPKGILRNLLILNSDHILSSHANLVHGALDPELYGDLMCFRFTYLTHGVHDKDRSHWLNKQPFDRMLATTPMEYEAVASDGSPYVFCDREVRRTGLPRHDNLLRLASQLRPEEVNWIVIMPTWRSRLAKIAAAGLTSTSYAEIEKSEYVQSWGSLLKNKRLQDFARSYGKRLVFMPHPGAVSFLAAFGIPADISIITKKDMRIQDVFARACALITDYSTVAFELAYLRRPIIYYQFDAERFFHHDHGLREGYFSYPRDGFGPVVTKESDVVMELGHVLANRCLPESKYLQRIDSALVDCDGGACERVFNSVVDICIPRA</sequence>
<dbReference type="EMBL" id="JDSS02000037">
    <property type="protein sequence ID" value="KFB66882.1"/>
    <property type="molecule type" value="Genomic_DNA"/>
</dbReference>
<gene>
    <name evidence="1" type="ORF">CAPSK01_003821</name>
</gene>
<evidence type="ECO:0000313" key="2">
    <source>
        <dbReference type="Proteomes" id="UP000019812"/>
    </source>
</evidence>
<dbReference type="Proteomes" id="UP000019812">
    <property type="component" value="Unassembled WGS sequence"/>
</dbReference>
<dbReference type="Pfam" id="PF04464">
    <property type="entry name" value="Glyphos_transf"/>
    <property type="match status" value="1"/>
</dbReference>
<dbReference type="GO" id="GO:0016020">
    <property type="term" value="C:membrane"/>
    <property type="evidence" value="ECO:0007669"/>
    <property type="project" value="InterPro"/>
</dbReference>
<reference evidence="1 2" key="1">
    <citation type="submission" date="2014-07" db="EMBL/GenBank/DDBJ databases">
        <title>Expanding our view of genomic diversity in Candidatus Accumulibacter clades.</title>
        <authorList>
            <person name="Skennerton C.T."/>
            <person name="Barr J.J."/>
            <person name="Slater F.R."/>
            <person name="Bond P.L."/>
            <person name="Tyson G.W."/>
        </authorList>
    </citation>
    <scope>NUCLEOTIDE SEQUENCE [LARGE SCALE GENOMIC DNA]</scope>
    <source>
        <strain evidence="2">SK-01</strain>
    </source>
</reference>